<evidence type="ECO:0000313" key="2">
    <source>
        <dbReference type="EMBL" id="KAG2549599.1"/>
    </source>
</evidence>
<proteinExistence type="predicted"/>
<name>A0A8T0NMU0_PANVG</name>
<gene>
    <name evidence="2" type="ORF">PVAP13_9KG249413</name>
</gene>
<feature type="compositionally biased region" description="Polar residues" evidence="1">
    <location>
        <begin position="154"/>
        <end position="164"/>
    </location>
</feature>
<reference evidence="2" key="1">
    <citation type="submission" date="2020-05" db="EMBL/GenBank/DDBJ databases">
        <title>WGS assembly of Panicum virgatum.</title>
        <authorList>
            <person name="Lovell J.T."/>
            <person name="Jenkins J."/>
            <person name="Shu S."/>
            <person name="Juenger T.E."/>
            <person name="Schmutz J."/>
        </authorList>
    </citation>
    <scope>NUCLEOTIDE SEQUENCE</scope>
    <source>
        <strain evidence="2">AP13</strain>
    </source>
</reference>
<feature type="compositionally biased region" description="Low complexity" evidence="1">
    <location>
        <begin position="53"/>
        <end position="81"/>
    </location>
</feature>
<dbReference type="Proteomes" id="UP000823388">
    <property type="component" value="Chromosome 9K"/>
</dbReference>
<evidence type="ECO:0000313" key="3">
    <source>
        <dbReference type="Proteomes" id="UP000823388"/>
    </source>
</evidence>
<protein>
    <submittedName>
        <fullName evidence="2">Uncharacterized protein</fullName>
    </submittedName>
</protein>
<dbReference type="AlphaFoldDB" id="A0A8T0NMU0"/>
<keyword evidence="3" id="KW-1185">Reference proteome</keyword>
<dbReference type="EMBL" id="CM029053">
    <property type="protein sequence ID" value="KAG2549599.1"/>
    <property type="molecule type" value="Genomic_DNA"/>
</dbReference>
<accession>A0A8T0NMU0</accession>
<feature type="region of interest" description="Disordered" evidence="1">
    <location>
        <begin position="1"/>
        <end position="164"/>
    </location>
</feature>
<organism evidence="2 3">
    <name type="scientific">Panicum virgatum</name>
    <name type="common">Blackwell switchgrass</name>
    <dbReference type="NCBI Taxonomy" id="38727"/>
    <lineage>
        <taxon>Eukaryota</taxon>
        <taxon>Viridiplantae</taxon>
        <taxon>Streptophyta</taxon>
        <taxon>Embryophyta</taxon>
        <taxon>Tracheophyta</taxon>
        <taxon>Spermatophyta</taxon>
        <taxon>Magnoliopsida</taxon>
        <taxon>Liliopsida</taxon>
        <taxon>Poales</taxon>
        <taxon>Poaceae</taxon>
        <taxon>PACMAD clade</taxon>
        <taxon>Panicoideae</taxon>
        <taxon>Panicodae</taxon>
        <taxon>Paniceae</taxon>
        <taxon>Panicinae</taxon>
        <taxon>Panicum</taxon>
        <taxon>Panicum sect. Hiantes</taxon>
    </lineage>
</organism>
<sequence length="182" mass="19365">MPSARSWHSAKPPAPGHNRLDHTLTPHATHTHRSLAPPPQHCRICTPRRPASAPRSLLPLAGRRAAAGPPSQPRSSPSTRLHVAGPPPPPATPDLWAGRRAAAGPPPLPCIPGHTRAARRAPRRRPHRKFLPGAAAPATPPELPGRTRAVSHAGGSTPSGSRRFASTPTPLHLFYFLFLSID</sequence>
<evidence type="ECO:0000256" key="1">
    <source>
        <dbReference type="SAM" id="MobiDB-lite"/>
    </source>
</evidence>
<feature type="compositionally biased region" description="Basic residues" evidence="1">
    <location>
        <begin position="116"/>
        <end position="130"/>
    </location>
</feature>
<comment type="caution">
    <text evidence="2">The sequence shown here is derived from an EMBL/GenBank/DDBJ whole genome shotgun (WGS) entry which is preliminary data.</text>
</comment>